<protein>
    <submittedName>
        <fullName evidence="2">Uncharacterized protein</fullName>
    </submittedName>
</protein>
<keyword evidence="3" id="KW-1185">Reference proteome</keyword>
<name>A0A161WG90_9PEZI</name>
<evidence type="ECO:0000313" key="2">
    <source>
        <dbReference type="EMBL" id="KZL69816.1"/>
    </source>
</evidence>
<dbReference type="Proteomes" id="UP000076552">
    <property type="component" value="Unassembled WGS sequence"/>
</dbReference>
<gene>
    <name evidence="2" type="ORF">CT0861_10723</name>
</gene>
<sequence>MSTSSQRATFDVRDALWKFPHERESDGDDDARHRDVQRQRVAAFDGKMVPESLHSTAEYCIVHGIRHHEGFAKSSAVTKLCSSEKGSGLYARARNARLIMSNTVPEMPSDAVKPYCIWYPGLATEETYRELASRYPDMRYHVGRACAVAGYDNLYSELNLLPDVSIAEEARDNGHTAIFQAIVSQNMRYAVMDDYTRTVNLKSPRAGAYLNGDTAVRSTLPVINVEHSADNGSHYYLDTRQLHHRDDHYFDIQEDAHINTTGFLSSDVTRLESEFVDLDLPTMKKDVLIVAAAWDGNMDRYQRLRRPKTVSNELSAVIRGAYHHTPFARWLDTCLDSIFHKNEAWYVRQAVHARFIMNNDLSRINTDTDGDDLPAIFWWPHIPHENTLRELAWRRSDMKHQVTLACIVANYRELFDELQAGLKPTQWQWEVACQSTNTHYCETVKRRAAEEKVRLTGCPADFDCSRSDRDYWSRAYLRPNKEPSSGEQAYMPSGLRVTSDFLEGNWDEDPDWDSWEDAPGDLLDRHTQRQVAEWATFISATDEARRRKGTLYSSRADVERRKTPAPEPKLRKDFSSLDDIDEDIDSWEPPTEEKRDRARAEFFKALGL</sequence>
<dbReference type="EMBL" id="LFIV01000101">
    <property type="protein sequence ID" value="KZL69816.1"/>
    <property type="molecule type" value="Genomic_DNA"/>
</dbReference>
<accession>A0A161WG90</accession>
<feature type="compositionally biased region" description="Acidic residues" evidence="1">
    <location>
        <begin position="576"/>
        <end position="586"/>
    </location>
</feature>
<organism evidence="2 3">
    <name type="scientific">Colletotrichum tofieldiae</name>
    <dbReference type="NCBI Taxonomy" id="708197"/>
    <lineage>
        <taxon>Eukaryota</taxon>
        <taxon>Fungi</taxon>
        <taxon>Dikarya</taxon>
        <taxon>Ascomycota</taxon>
        <taxon>Pezizomycotina</taxon>
        <taxon>Sordariomycetes</taxon>
        <taxon>Hypocreomycetidae</taxon>
        <taxon>Glomerellales</taxon>
        <taxon>Glomerellaceae</taxon>
        <taxon>Colletotrichum</taxon>
        <taxon>Colletotrichum spaethianum species complex</taxon>
    </lineage>
</organism>
<feature type="region of interest" description="Disordered" evidence="1">
    <location>
        <begin position="548"/>
        <end position="596"/>
    </location>
</feature>
<comment type="caution">
    <text evidence="2">The sequence shown here is derived from an EMBL/GenBank/DDBJ whole genome shotgun (WGS) entry which is preliminary data.</text>
</comment>
<reference evidence="2 3" key="1">
    <citation type="submission" date="2015-06" db="EMBL/GenBank/DDBJ databases">
        <title>Survival trade-offs in plant roots during colonization by closely related pathogenic and mutualistic fungi.</title>
        <authorList>
            <person name="Hacquard S."/>
            <person name="Kracher B."/>
            <person name="Hiruma K."/>
            <person name="Weinman A."/>
            <person name="Muench P."/>
            <person name="Garrido Oter R."/>
            <person name="Ver Loren van Themaat E."/>
            <person name="Dallerey J.-F."/>
            <person name="Damm U."/>
            <person name="Henrissat B."/>
            <person name="Lespinet O."/>
            <person name="Thon M."/>
            <person name="Kemen E."/>
            <person name="McHardy A.C."/>
            <person name="Schulze-Lefert P."/>
            <person name="O'Connell R.J."/>
        </authorList>
    </citation>
    <scope>NUCLEOTIDE SEQUENCE [LARGE SCALE GENOMIC DNA]</scope>
    <source>
        <strain evidence="2 3">0861</strain>
    </source>
</reference>
<evidence type="ECO:0000256" key="1">
    <source>
        <dbReference type="SAM" id="MobiDB-lite"/>
    </source>
</evidence>
<evidence type="ECO:0000313" key="3">
    <source>
        <dbReference type="Proteomes" id="UP000076552"/>
    </source>
</evidence>
<dbReference type="AlphaFoldDB" id="A0A161WG90"/>
<proteinExistence type="predicted"/>
<feature type="compositionally biased region" description="Basic and acidic residues" evidence="1">
    <location>
        <begin position="556"/>
        <end position="575"/>
    </location>
</feature>